<evidence type="ECO:0000256" key="1">
    <source>
        <dbReference type="SAM" id="MobiDB-lite"/>
    </source>
</evidence>
<evidence type="ECO:0000259" key="2">
    <source>
        <dbReference type="Pfam" id="PF20710"/>
    </source>
</evidence>
<dbReference type="Pfam" id="PF20710">
    <property type="entry name" value="DUF6824"/>
    <property type="match status" value="1"/>
</dbReference>
<protein>
    <recommendedName>
        <fullName evidence="2">DUF6824 domain-containing protein</fullName>
    </recommendedName>
</protein>
<feature type="domain" description="DUF6824" evidence="2">
    <location>
        <begin position="49"/>
        <end position="133"/>
    </location>
</feature>
<organism evidence="3 4">
    <name type="scientific">Seminavis robusta</name>
    <dbReference type="NCBI Taxonomy" id="568900"/>
    <lineage>
        <taxon>Eukaryota</taxon>
        <taxon>Sar</taxon>
        <taxon>Stramenopiles</taxon>
        <taxon>Ochrophyta</taxon>
        <taxon>Bacillariophyta</taxon>
        <taxon>Bacillariophyceae</taxon>
        <taxon>Bacillariophycidae</taxon>
        <taxon>Naviculales</taxon>
        <taxon>Naviculaceae</taxon>
        <taxon>Seminavis</taxon>
    </lineage>
</organism>
<evidence type="ECO:0000313" key="4">
    <source>
        <dbReference type="Proteomes" id="UP001153069"/>
    </source>
</evidence>
<dbReference type="InterPro" id="IPR049227">
    <property type="entry name" value="DUF6824"/>
</dbReference>
<dbReference type="AlphaFoldDB" id="A0A9N8DEJ3"/>
<proteinExistence type="predicted"/>
<feature type="region of interest" description="Disordered" evidence="1">
    <location>
        <begin position="162"/>
        <end position="190"/>
    </location>
</feature>
<gene>
    <name evidence="3" type="ORF">SEMRO_105_G053390.1</name>
</gene>
<evidence type="ECO:0000313" key="3">
    <source>
        <dbReference type="EMBL" id="CAB9501337.1"/>
    </source>
</evidence>
<dbReference type="EMBL" id="CAICTM010000104">
    <property type="protein sequence ID" value="CAB9501337.1"/>
    <property type="molecule type" value="Genomic_DNA"/>
</dbReference>
<reference evidence="3" key="1">
    <citation type="submission" date="2020-06" db="EMBL/GenBank/DDBJ databases">
        <authorList>
            <consortium name="Plant Systems Biology data submission"/>
        </authorList>
    </citation>
    <scope>NUCLEOTIDE SEQUENCE</scope>
    <source>
        <strain evidence="3">D6</strain>
    </source>
</reference>
<accession>A0A9N8DEJ3</accession>
<name>A0A9N8DEJ3_9STRA</name>
<comment type="caution">
    <text evidence="3">The sequence shown here is derived from an EMBL/GenBank/DDBJ whole genome shotgun (WGS) entry which is preliminary data.</text>
</comment>
<sequence>MARKTKTLNKLTGKVPPQRTTTLISVIRQHREKKSCRKSLKIEIPRDNDILFGRGGMSNNAEGNRRYQKVIEQWGSHYSTLAGRKAKTQLAWEIYYQLRNEGFRFLKRDNGSQYWTEASDDACRKKISQRLREIVFETTQGGRQVSPIVKSLPTTEVLIPEVTPTASPKEEDAEEEDLLRGPLPDDSDHDSIESLVDTADYFPISWLPSAFELTNTSCPLDIFAPATRVLS</sequence>
<dbReference type="Proteomes" id="UP001153069">
    <property type="component" value="Unassembled WGS sequence"/>
</dbReference>
<keyword evidence="4" id="KW-1185">Reference proteome</keyword>